<keyword evidence="8" id="KW-0326">Glycosidase</keyword>
<evidence type="ECO:0000256" key="5">
    <source>
        <dbReference type="ARBA" id="ARBA00022525"/>
    </source>
</evidence>
<accession>A0AAW0AV36</accession>
<dbReference type="PROSITE" id="PS00562">
    <property type="entry name" value="CBM1_1"/>
    <property type="match status" value="1"/>
</dbReference>
<dbReference type="InterPro" id="IPR035971">
    <property type="entry name" value="CBD_sf"/>
</dbReference>
<dbReference type="SUPFAM" id="SSF57180">
    <property type="entry name" value="Cellulose-binding domain"/>
    <property type="match status" value="1"/>
</dbReference>
<evidence type="ECO:0000256" key="1">
    <source>
        <dbReference type="ARBA" id="ARBA00001678"/>
    </source>
</evidence>
<dbReference type="SMART" id="SM00236">
    <property type="entry name" value="fCBD"/>
    <property type="match status" value="1"/>
</dbReference>
<feature type="chain" id="PRO_5043698801" description="mannan endo-1,4-beta-mannosidase" evidence="9">
    <location>
        <begin position="19"/>
        <end position="464"/>
    </location>
</feature>
<name>A0AAW0AV36_9AGAR</name>
<dbReference type="InterPro" id="IPR017853">
    <property type="entry name" value="GH"/>
</dbReference>
<dbReference type="EC" id="3.2.1.78" evidence="4"/>
<comment type="caution">
    <text evidence="11">The sequence shown here is derived from an EMBL/GenBank/DDBJ whole genome shotgun (WGS) entry which is preliminary data.</text>
</comment>
<protein>
    <recommendedName>
        <fullName evidence="4">mannan endo-1,4-beta-mannosidase</fullName>
        <ecNumber evidence="4">3.2.1.78</ecNumber>
    </recommendedName>
</protein>
<evidence type="ECO:0000313" key="12">
    <source>
        <dbReference type="Proteomes" id="UP001362999"/>
    </source>
</evidence>
<keyword evidence="12" id="KW-1185">Reference proteome</keyword>
<dbReference type="GO" id="GO:0016985">
    <property type="term" value="F:mannan endo-1,4-beta-mannosidase activity"/>
    <property type="evidence" value="ECO:0007669"/>
    <property type="project" value="UniProtKB-EC"/>
</dbReference>
<keyword evidence="7 11" id="KW-0378">Hydrolase</keyword>
<dbReference type="InterPro" id="IPR045053">
    <property type="entry name" value="MAN-like"/>
</dbReference>
<feature type="domain" description="CBM1" evidence="10">
    <location>
        <begin position="18"/>
        <end position="54"/>
    </location>
</feature>
<evidence type="ECO:0000256" key="7">
    <source>
        <dbReference type="ARBA" id="ARBA00022801"/>
    </source>
</evidence>
<evidence type="ECO:0000313" key="11">
    <source>
        <dbReference type="EMBL" id="KAK7017242.1"/>
    </source>
</evidence>
<dbReference type="PROSITE" id="PS51164">
    <property type="entry name" value="CBM1_2"/>
    <property type="match status" value="1"/>
</dbReference>
<dbReference type="Pfam" id="PF26410">
    <property type="entry name" value="GH5_mannosidase"/>
    <property type="match status" value="1"/>
</dbReference>
<dbReference type="InterPro" id="IPR000254">
    <property type="entry name" value="CBD"/>
</dbReference>
<dbReference type="GO" id="GO:0030248">
    <property type="term" value="F:cellulose binding"/>
    <property type="evidence" value="ECO:0007669"/>
    <property type="project" value="InterPro"/>
</dbReference>
<evidence type="ECO:0000259" key="10">
    <source>
        <dbReference type="PROSITE" id="PS51164"/>
    </source>
</evidence>
<feature type="signal peptide" evidence="9">
    <location>
        <begin position="1"/>
        <end position="18"/>
    </location>
</feature>
<keyword evidence="6 9" id="KW-0732">Signal</keyword>
<evidence type="ECO:0000256" key="4">
    <source>
        <dbReference type="ARBA" id="ARBA00012706"/>
    </source>
</evidence>
<evidence type="ECO:0000256" key="9">
    <source>
        <dbReference type="SAM" id="SignalP"/>
    </source>
</evidence>
<evidence type="ECO:0000256" key="6">
    <source>
        <dbReference type="ARBA" id="ARBA00022729"/>
    </source>
</evidence>
<evidence type="ECO:0000256" key="2">
    <source>
        <dbReference type="ARBA" id="ARBA00004613"/>
    </source>
</evidence>
<comment type="catalytic activity">
    <reaction evidence="1">
        <text>Random hydrolysis of (1-&gt;4)-beta-D-mannosidic linkages in mannans, galactomannans and glucomannans.</text>
        <dbReference type="EC" id="3.2.1.78"/>
    </reaction>
</comment>
<dbReference type="AlphaFoldDB" id="A0AAW0AV36"/>
<dbReference type="EMBL" id="JAWWNJ010000048">
    <property type="protein sequence ID" value="KAK7017242.1"/>
    <property type="molecule type" value="Genomic_DNA"/>
</dbReference>
<dbReference type="GO" id="GO:0005576">
    <property type="term" value="C:extracellular region"/>
    <property type="evidence" value="ECO:0007669"/>
    <property type="project" value="UniProtKB-SubCell"/>
</dbReference>
<gene>
    <name evidence="11" type="ORF">R3P38DRAFT_1319908</name>
</gene>
<dbReference type="PANTHER" id="PTHR31451">
    <property type="match status" value="1"/>
</dbReference>
<dbReference type="SUPFAM" id="SSF51445">
    <property type="entry name" value="(Trans)glycosidases"/>
    <property type="match status" value="1"/>
</dbReference>
<comment type="similarity">
    <text evidence="3">Belongs to the glycosyl hydrolase 5 (cellulase A) family.</text>
</comment>
<dbReference type="Proteomes" id="UP001362999">
    <property type="component" value="Unassembled WGS sequence"/>
</dbReference>
<dbReference type="GO" id="GO:0046355">
    <property type="term" value="P:mannan catabolic process"/>
    <property type="evidence" value="ECO:0007669"/>
    <property type="project" value="UniProtKB-ARBA"/>
</dbReference>
<evidence type="ECO:0000256" key="8">
    <source>
        <dbReference type="ARBA" id="ARBA00023295"/>
    </source>
</evidence>
<organism evidence="11 12">
    <name type="scientific">Favolaschia claudopus</name>
    <dbReference type="NCBI Taxonomy" id="2862362"/>
    <lineage>
        <taxon>Eukaryota</taxon>
        <taxon>Fungi</taxon>
        <taxon>Dikarya</taxon>
        <taxon>Basidiomycota</taxon>
        <taxon>Agaricomycotina</taxon>
        <taxon>Agaricomycetes</taxon>
        <taxon>Agaricomycetidae</taxon>
        <taxon>Agaricales</taxon>
        <taxon>Marasmiineae</taxon>
        <taxon>Mycenaceae</taxon>
        <taxon>Favolaschia</taxon>
    </lineage>
</organism>
<keyword evidence="5" id="KW-0964">Secreted</keyword>
<comment type="subcellular location">
    <subcellularLocation>
        <location evidence="2">Secreted</location>
    </subcellularLocation>
</comment>
<dbReference type="PANTHER" id="PTHR31451:SF39">
    <property type="entry name" value="MANNAN ENDO-1,4-BETA-MANNOSIDASE 1"/>
    <property type="match status" value="1"/>
</dbReference>
<dbReference type="Pfam" id="PF00734">
    <property type="entry name" value="CBM_1"/>
    <property type="match status" value="1"/>
</dbReference>
<dbReference type="Gene3D" id="3.20.20.80">
    <property type="entry name" value="Glycosidases"/>
    <property type="match status" value="2"/>
</dbReference>
<proteinExistence type="inferred from homology"/>
<reference evidence="11 12" key="1">
    <citation type="journal article" date="2024" name="J Genomics">
        <title>Draft genome sequencing and assembly of Favolaschia claudopus CIRM-BRFM 2984 isolated from oak limbs.</title>
        <authorList>
            <person name="Navarro D."/>
            <person name="Drula E."/>
            <person name="Chaduli D."/>
            <person name="Cazenave R."/>
            <person name="Ahrendt S."/>
            <person name="Wang J."/>
            <person name="Lipzen A."/>
            <person name="Daum C."/>
            <person name="Barry K."/>
            <person name="Grigoriev I.V."/>
            <person name="Favel A."/>
            <person name="Rosso M.N."/>
            <person name="Martin F."/>
        </authorList>
    </citation>
    <scope>NUCLEOTIDE SEQUENCE [LARGE SCALE GENOMIC DNA]</scope>
    <source>
        <strain evidence="11 12">CIRM-BRFM 2984</strain>
    </source>
</reference>
<sequence length="464" mass="49073">MAFLKAFALASLAGFALAAVPEWGQCGGIGYTGDTACASGLVCTKQNDFYFQCLAGTATTTVSSTTTVKSTSSSSTVKSTTTTSGPAPTGFVTTSGTKFMLNGAKYTVVGSNAYWPALLGYSASDIDKAFADIAGSGATTVRTEGFNEVTSASGVYFHLWNGKTATVNTGSNGLGALDVLIASAKAHGIRVIIALTNNWSDFGGMDVYTQQLLGSGQPHDAFYTNPTVIAAFKTYVQAVVSRYVNEPTVMAWELGNFQSLNSIVFSPYINFIANEPRCAGSNTQASSTCTPSTISTWAADISSFIKSIDKNHLVALGDEGFFNQPGSPDFVYQGTLGIDFTANMKISSLDFGTFHMYPESWGETANPDSQTWGNKWINDHATVMKSANKPVIMEEFGLTAASRNTTYASWYSTVVSSGLTGDLIWQAGSQLTNGPTPNDGYAIYPTDPVYQLMQSHAAALKARG</sequence>
<dbReference type="InterPro" id="IPR001547">
    <property type="entry name" value="Glyco_hydro_5"/>
</dbReference>
<evidence type="ECO:0000256" key="3">
    <source>
        <dbReference type="ARBA" id="ARBA00005641"/>
    </source>
</evidence>